<organism evidence="2 3">
    <name type="scientific">Cohaesibacter celericrescens</name>
    <dbReference type="NCBI Taxonomy" id="2067669"/>
    <lineage>
        <taxon>Bacteria</taxon>
        <taxon>Pseudomonadati</taxon>
        <taxon>Pseudomonadota</taxon>
        <taxon>Alphaproteobacteria</taxon>
        <taxon>Hyphomicrobiales</taxon>
        <taxon>Cohaesibacteraceae</taxon>
    </lineage>
</organism>
<proteinExistence type="predicted"/>
<gene>
    <name evidence="2" type="ORF">C0081_04035</name>
</gene>
<evidence type="ECO:0000313" key="2">
    <source>
        <dbReference type="EMBL" id="PLW78541.1"/>
    </source>
</evidence>
<dbReference type="EMBL" id="PKUQ01000004">
    <property type="protein sequence ID" value="PLW78541.1"/>
    <property type="molecule type" value="Genomic_DNA"/>
</dbReference>
<keyword evidence="1" id="KW-0812">Transmembrane</keyword>
<comment type="caution">
    <text evidence="2">The sequence shown here is derived from an EMBL/GenBank/DDBJ whole genome shotgun (WGS) entry which is preliminary data.</text>
</comment>
<keyword evidence="1" id="KW-0472">Membrane</keyword>
<dbReference type="Proteomes" id="UP000234881">
    <property type="component" value="Unassembled WGS sequence"/>
</dbReference>
<name>A0A2N5XVJ9_9HYPH</name>
<keyword evidence="3" id="KW-1185">Reference proteome</keyword>
<sequence length="59" mass="6615">MTPSHLSNFSKDQEGSAALEYFVLVGILGLVWLMAANEYKAHLLQAFADLSRELSRVKF</sequence>
<keyword evidence="1" id="KW-1133">Transmembrane helix</keyword>
<accession>A0A2N5XVJ9</accession>
<evidence type="ECO:0000313" key="3">
    <source>
        <dbReference type="Proteomes" id="UP000234881"/>
    </source>
</evidence>
<evidence type="ECO:0000256" key="1">
    <source>
        <dbReference type="SAM" id="Phobius"/>
    </source>
</evidence>
<reference evidence="2 3" key="1">
    <citation type="submission" date="2018-01" db="EMBL/GenBank/DDBJ databases">
        <title>The draft genome sequence of Cohaesibacter sp. H1304.</title>
        <authorList>
            <person name="Wang N.-N."/>
            <person name="Du Z.-J."/>
        </authorList>
    </citation>
    <scope>NUCLEOTIDE SEQUENCE [LARGE SCALE GENOMIC DNA]</scope>
    <source>
        <strain evidence="2 3">H1304</strain>
    </source>
</reference>
<dbReference type="OrthoDB" id="8456330at2"/>
<dbReference type="AlphaFoldDB" id="A0A2N5XVJ9"/>
<protein>
    <recommendedName>
        <fullName evidence="4">Flp family type IVb pilin</fullName>
    </recommendedName>
</protein>
<dbReference type="RefSeq" id="WP_101532532.1">
    <property type="nucleotide sequence ID" value="NZ_JBFHIU010000096.1"/>
</dbReference>
<evidence type="ECO:0008006" key="4">
    <source>
        <dbReference type="Google" id="ProtNLM"/>
    </source>
</evidence>
<feature type="transmembrane region" description="Helical" evidence="1">
    <location>
        <begin position="15"/>
        <end position="35"/>
    </location>
</feature>